<accession>A0A1W2GH66</accession>
<dbReference type="Pfam" id="PF13689">
    <property type="entry name" value="DUF4154"/>
    <property type="match status" value="1"/>
</dbReference>
<dbReference type="AlphaFoldDB" id="A0A1W2GH66"/>
<dbReference type="InterPro" id="IPR025293">
    <property type="entry name" value="YfiR/HmsC-like"/>
</dbReference>
<organism evidence="2 3">
    <name type="scientific">Reichenbachiella faecimaris</name>
    <dbReference type="NCBI Taxonomy" id="692418"/>
    <lineage>
        <taxon>Bacteria</taxon>
        <taxon>Pseudomonadati</taxon>
        <taxon>Bacteroidota</taxon>
        <taxon>Cytophagia</taxon>
        <taxon>Cytophagales</taxon>
        <taxon>Reichenbachiellaceae</taxon>
        <taxon>Reichenbachiella</taxon>
    </lineage>
</organism>
<feature type="chain" id="PRO_5013117161" description="DUF4154 domain-containing protein" evidence="1">
    <location>
        <begin position="27"/>
        <end position="184"/>
    </location>
</feature>
<dbReference type="OrthoDB" id="1342147at2"/>
<name>A0A1W2GH66_REIFA</name>
<dbReference type="STRING" id="692418.SAMN04488029_2659"/>
<protein>
    <recommendedName>
        <fullName evidence="4">DUF4154 domain-containing protein</fullName>
    </recommendedName>
</protein>
<evidence type="ECO:0008006" key="4">
    <source>
        <dbReference type="Google" id="ProtNLM"/>
    </source>
</evidence>
<evidence type="ECO:0000313" key="3">
    <source>
        <dbReference type="Proteomes" id="UP000192472"/>
    </source>
</evidence>
<dbReference type="RefSeq" id="WP_084373330.1">
    <property type="nucleotide sequence ID" value="NZ_FWYF01000003.1"/>
</dbReference>
<keyword evidence="3" id="KW-1185">Reference proteome</keyword>
<proteinExistence type="predicted"/>
<evidence type="ECO:0000256" key="1">
    <source>
        <dbReference type="SAM" id="SignalP"/>
    </source>
</evidence>
<feature type="signal peptide" evidence="1">
    <location>
        <begin position="1"/>
        <end position="26"/>
    </location>
</feature>
<dbReference type="EMBL" id="FWYF01000003">
    <property type="protein sequence ID" value="SMD36013.1"/>
    <property type="molecule type" value="Genomic_DNA"/>
</dbReference>
<sequence length="184" mass="20792">MSKIKKQKKRITRISYLIFLIVCLCAAQTSDSKEYKVKAIFLFNFAQFMEWPEDSFAHEKAPFVLGILGENLFGTFLKETIINEKIEGHPLVIEHYNEISEVNGCHILFVHTTQVDQMNAMADHLKYQHVLTVGESRDFITKGGVVRFFMKGGKIRLEINVQAAEAAGLVISSKLLGVSQIVKS</sequence>
<dbReference type="Proteomes" id="UP000192472">
    <property type="component" value="Unassembled WGS sequence"/>
</dbReference>
<reference evidence="2 3" key="1">
    <citation type="submission" date="2017-04" db="EMBL/GenBank/DDBJ databases">
        <authorList>
            <person name="Afonso C.L."/>
            <person name="Miller P.J."/>
            <person name="Scott M.A."/>
            <person name="Spackman E."/>
            <person name="Goraichik I."/>
            <person name="Dimitrov K.M."/>
            <person name="Suarez D.L."/>
            <person name="Swayne D.E."/>
        </authorList>
    </citation>
    <scope>NUCLEOTIDE SEQUENCE [LARGE SCALE GENOMIC DNA]</scope>
    <source>
        <strain evidence="2 3">DSM 26133</strain>
    </source>
</reference>
<keyword evidence="1" id="KW-0732">Signal</keyword>
<gene>
    <name evidence="2" type="ORF">SAMN04488029_2659</name>
</gene>
<evidence type="ECO:0000313" key="2">
    <source>
        <dbReference type="EMBL" id="SMD36013.1"/>
    </source>
</evidence>